<name>A0A7W6WFX5_9HYPH</name>
<dbReference type="EMBL" id="JACIGM010000009">
    <property type="protein sequence ID" value="MBB4276696.1"/>
    <property type="molecule type" value="Genomic_DNA"/>
</dbReference>
<dbReference type="GO" id="GO:0030267">
    <property type="term" value="F:glyoxylate reductase (NADPH) activity"/>
    <property type="evidence" value="ECO:0007669"/>
    <property type="project" value="TreeGrafter"/>
</dbReference>
<evidence type="ECO:0000313" key="6">
    <source>
        <dbReference type="Proteomes" id="UP000533641"/>
    </source>
</evidence>
<feature type="domain" description="D-isomer specific 2-hydroxyacid dehydrogenase NAD-binding" evidence="4">
    <location>
        <begin position="116"/>
        <end position="191"/>
    </location>
</feature>
<evidence type="ECO:0000259" key="4">
    <source>
        <dbReference type="Pfam" id="PF02826"/>
    </source>
</evidence>
<dbReference type="Pfam" id="PF02826">
    <property type="entry name" value="2-Hacid_dh_C"/>
    <property type="match status" value="1"/>
</dbReference>
<dbReference type="RefSeq" id="WP_312866069.1">
    <property type="nucleotide sequence ID" value="NZ_JACIGM010000009.1"/>
</dbReference>
<proteinExistence type="inferred from homology"/>
<comment type="similarity">
    <text evidence="2">Belongs to the D-isomer specific 2-hydroxyacid dehydrogenase family.</text>
</comment>
<dbReference type="AlphaFoldDB" id="A0A7W6WFX5"/>
<comment type="caution">
    <text evidence="5">The sequence shown here is derived from an EMBL/GenBank/DDBJ whole genome shotgun (WGS) entry which is preliminary data.</text>
</comment>
<dbReference type="InterPro" id="IPR036291">
    <property type="entry name" value="NAD(P)-bd_dom_sf"/>
</dbReference>
<gene>
    <name evidence="5" type="ORF">GGE12_004493</name>
</gene>
<reference evidence="5 6" key="1">
    <citation type="submission" date="2020-08" db="EMBL/GenBank/DDBJ databases">
        <title>Genomic Encyclopedia of Type Strains, Phase IV (KMG-V): Genome sequencing to study the core and pangenomes of soil and plant-associated prokaryotes.</title>
        <authorList>
            <person name="Whitman W."/>
        </authorList>
    </citation>
    <scope>NUCLEOTIDE SEQUENCE [LARGE SCALE GENOMIC DNA]</scope>
    <source>
        <strain evidence="5 6">SEMIA 402</strain>
    </source>
</reference>
<organism evidence="5 6">
    <name type="scientific">Rhizobium mongolense</name>
    <dbReference type="NCBI Taxonomy" id="57676"/>
    <lineage>
        <taxon>Bacteria</taxon>
        <taxon>Pseudomonadati</taxon>
        <taxon>Pseudomonadota</taxon>
        <taxon>Alphaproteobacteria</taxon>
        <taxon>Hyphomicrobiales</taxon>
        <taxon>Rhizobiaceae</taxon>
        <taxon>Rhizobium/Agrobacterium group</taxon>
        <taxon>Rhizobium</taxon>
    </lineage>
</organism>
<dbReference type="GO" id="GO:0005829">
    <property type="term" value="C:cytosol"/>
    <property type="evidence" value="ECO:0007669"/>
    <property type="project" value="TreeGrafter"/>
</dbReference>
<dbReference type="Pfam" id="PF00389">
    <property type="entry name" value="2-Hacid_dh"/>
    <property type="match status" value="1"/>
</dbReference>
<keyword evidence="1 2" id="KW-0560">Oxidoreductase</keyword>
<feature type="domain" description="D-isomer specific 2-hydroxyacid dehydrogenase catalytic" evidence="3">
    <location>
        <begin position="39"/>
        <end position="204"/>
    </location>
</feature>
<sequence>MKIACLWHATQNELDIIREHLPADAEVVALAGGYDSRFEGTYAELRPIVQDADAIIAFAVPKGLLEAAGKLKIFSWLHSGIDDLEQLGILRLAKHKGFKVANVRGANSVTVAEQALMFMLALAKKTLLKHQHFVEGRQQFPLWDDGNRSAMLSGRTIAVIGVGQIGAAVAKRAKAFDMEVIGVRRHADQPVENVDNMVGPDQTSYTRSYLRVTTSSLQRRTPTIPTVFSAEQRSIT</sequence>
<dbReference type="PANTHER" id="PTHR10996:SF283">
    <property type="entry name" value="GLYOXYLATE_HYDROXYPYRUVATE REDUCTASE B"/>
    <property type="match status" value="1"/>
</dbReference>
<dbReference type="SUPFAM" id="SSF52283">
    <property type="entry name" value="Formate/glycerate dehydrogenase catalytic domain-like"/>
    <property type="match status" value="1"/>
</dbReference>
<evidence type="ECO:0000256" key="2">
    <source>
        <dbReference type="RuleBase" id="RU003719"/>
    </source>
</evidence>
<dbReference type="PANTHER" id="PTHR10996">
    <property type="entry name" value="2-HYDROXYACID DEHYDROGENASE-RELATED"/>
    <property type="match status" value="1"/>
</dbReference>
<dbReference type="Proteomes" id="UP000533641">
    <property type="component" value="Unassembled WGS sequence"/>
</dbReference>
<dbReference type="InterPro" id="IPR050223">
    <property type="entry name" value="D-isomer_2-hydroxyacid_DH"/>
</dbReference>
<dbReference type="SUPFAM" id="SSF51735">
    <property type="entry name" value="NAD(P)-binding Rossmann-fold domains"/>
    <property type="match status" value="1"/>
</dbReference>
<accession>A0A7W6WFX5</accession>
<dbReference type="GO" id="GO:0051287">
    <property type="term" value="F:NAD binding"/>
    <property type="evidence" value="ECO:0007669"/>
    <property type="project" value="InterPro"/>
</dbReference>
<dbReference type="InterPro" id="IPR006139">
    <property type="entry name" value="D-isomer_2_OHA_DH_cat_dom"/>
</dbReference>
<dbReference type="Gene3D" id="3.40.50.720">
    <property type="entry name" value="NAD(P)-binding Rossmann-like Domain"/>
    <property type="match status" value="2"/>
</dbReference>
<dbReference type="GO" id="GO:0016618">
    <property type="term" value="F:hydroxypyruvate reductase [NAD(P)H] activity"/>
    <property type="evidence" value="ECO:0007669"/>
    <property type="project" value="TreeGrafter"/>
</dbReference>
<evidence type="ECO:0000259" key="3">
    <source>
        <dbReference type="Pfam" id="PF00389"/>
    </source>
</evidence>
<evidence type="ECO:0000313" key="5">
    <source>
        <dbReference type="EMBL" id="MBB4276696.1"/>
    </source>
</evidence>
<evidence type="ECO:0000256" key="1">
    <source>
        <dbReference type="ARBA" id="ARBA00023002"/>
    </source>
</evidence>
<protein>
    <submittedName>
        <fullName evidence="5">Phosphoglycerate dehydrogenase-like enzyme</fullName>
    </submittedName>
</protein>
<dbReference type="InterPro" id="IPR006140">
    <property type="entry name" value="D-isomer_DH_NAD-bd"/>
</dbReference>